<dbReference type="Gene3D" id="3.30.950.30">
    <property type="entry name" value="Schlafen, AAA domain"/>
    <property type="match status" value="1"/>
</dbReference>
<proteinExistence type="predicted"/>
<gene>
    <name evidence="2" type="ORF">UY77_C0005G0002</name>
</gene>
<name>A0A0G1ZXI3_9BACT</name>
<evidence type="ECO:0000313" key="3">
    <source>
        <dbReference type="Proteomes" id="UP000034711"/>
    </source>
</evidence>
<feature type="domain" description="Schlafen AlbA-2" evidence="1">
    <location>
        <begin position="15"/>
        <end position="136"/>
    </location>
</feature>
<accession>A0A0G1ZXI3</accession>
<dbReference type="EMBL" id="LCRI01000005">
    <property type="protein sequence ID" value="KKW33112.1"/>
    <property type="molecule type" value="Genomic_DNA"/>
</dbReference>
<dbReference type="PANTHER" id="PTHR30595:SF6">
    <property type="entry name" value="SCHLAFEN ALBA-2 DOMAIN-CONTAINING PROTEIN"/>
    <property type="match status" value="1"/>
</dbReference>
<protein>
    <submittedName>
        <fullName evidence="2">AAA-4 family protein</fullName>
    </submittedName>
</protein>
<evidence type="ECO:0000313" key="2">
    <source>
        <dbReference type="EMBL" id="KKW33112.1"/>
    </source>
</evidence>
<dbReference type="Pfam" id="PF04326">
    <property type="entry name" value="SLFN_AlbA_2"/>
    <property type="match status" value="1"/>
</dbReference>
<dbReference type="PANTHER" id="PTHR30595">
    <property type="entry name" value="GLPR-RELATED TRANSCRIPTIONAL REPRESSOR"/>
    <property type="match status" value="1"/>
</dbReference>
<evidence type="ECO:0000259" key="1">
    <source>
        <dbReference type="Pfam" id="PF04326"/>
    </source>
</evidence>
<reference evidence="2 3" key="1">
    <citation type="journal article" date="2015" name="Nature">
        <title>rRNA introns, odd ribosomes, and small enigmatic genomes across a large radiation of phyla.</title>
        <authorList>
            <person name="Brown C.T."/>
            <person name="Hug L.A."/>
            <person name="Thomas B.C."/>
            <person name="Sharon I."/>
            <person name="Castelle C.J."/>
            <person name="Singh A."/>
            <person name="Wilkins M.J."/>
            <person name="Williams K.H."/>
            <person name="Banfield J.F."/>
        </authorList>
    </citation>
    <scope>NUCLEOTIDE SEQUENCE [LARGE SCALE GENOMIC DNA]</scope>
</reference>
<dbReference type="InterPro" id="IPR038475">
    <property type="entry name" value="RecG_C_sf"/>
</dbReference>
<dbReference type="InterPro" id="IPR038461">
    <property type="entry name" value="Schlafen_AlbA_2_dom_sf"/>
</dbReference>
<dbReference type="Proteomes" id="UP000034711">
    <property type="component" value="Unassembled WGS sequence"/>
</dbReference>
<dbReference type="AlphaFoldDB" id="A0A0G1ZXI3"/>
<organism evidence="2 3">
    <name type="scientific">Candidatus Uhrbacteria bacterium GW2011_GWA2_53_10</name>
    <dbReference type="NCBI Taxonomy" id="1618980"/>
    <lineage>
        <taxon>Bacteria</taxon>
        <taxon>Candidatus Uhriibacteriota</taxon>
    </lineage>
</organism>
<dbReference type="InterPro" id="IPR007421">
    <property type="entry name" value="Schlafen_AlbA_2_dom"/>
</dbReference>
<dbReference type="Gene3D" id="3.30.565.60">
    <property type="match status" value="1"/>
</dbReference>
<dbReference type="Pfam" id="PF13749">
    <property type="entry name" value="HATPase_c_4"/>
    <property type="match status" value="1"/>
</dbReference>
<comment type="caution">
    <text evidence="2">The sequence shown here is derived from an EMBL/GenBank/DDBJ whole genome shotgun (WGS) entry which is preliminary data.</text>
</comment>
<sequence>MEDKDIVKIFLETQEWQTFECKRAAIKPADLLETVVGFANADGGFIVVGLEDPAKAQGEKRLLGISENPDNVSDFLRLIDKEIDPPLILWRKFEIDITNVQGQADKLLVLNIKKSNDVHSLKRGDTFVRKGRQNVKIGSTEIMRLKYEKGAIKFESEKSGGTSLENLDHGLLAKYKKDTSSTGLDDWQFLKDNGLAVGGNGKYELTKAGLLLFGSNPSVALTSKCGIKVSHYYGTKPTYTGKPNFVTRPFTIEGPLMKQIEQAIEYFREIVKSSPPKLSGASFNPTFLIPEWAFQEAITNAVIHRNYFVQDDIQVRFFDDRVEIESPGTYPGHITVENIRAERFARNPLILRTLNRFQAAPNLDIGEGVDRMFKIMKEQNLYEPLFYPPTLRPNTVLLLLLNMHKIEYWDTVKKYLDENFKITNREARAITGISDTIKMSRLLKDWVGKGLLEKNHSKFKGGVFYKKVGATLPRGLDKAFAMGIENGKSNHHFSH</sequence>